<protein>
    <submittedName>
        <fullName evidence="1">Uncharacterized protein</fullName>
    </submittedName>
</protein>
<proteinExistence type="predicted"/>
<accession>A0A645F1J4</accession>
<name>A0A645F1J4_9ZZZZ</name>
<reference evidence="1" key="1">
    <citation type="submission" date="2019-08" db="EMBL/GenBank/DDBJ databases">
        <authorList>
            <person name="Kucharzyk K."/>
            <person name="Murdoch R.W."/>
            <person name="Higgins S."/>
            <person name="Loffler F."/>
        </authorList>
    </citation>
    <scope>NUCLEOTIDE SEQUENCE</scope>
</reference>
<dbReference type="EMBL" id="VSSQ01052432">
    <property type="protein sequence ID" value="MPN06523.1"/>
    <property type="molecule type" value="Genomic_DNA"/>
</dbReference>
<comment type="caution">
    <text evidence="1">The sequence shown here is derived from an EMBL/GenBank/DDBJ whole genome shotgun (WGS) entry which is preliminary data.</text>
</comment>
<sequence length="75" mass="7878">MTNELPVPLGLQIYVLAPVTEIVELWLAQHIIAGEADVTRIGVGFTVTITVVVPVQPAAVVPVTEYVVVAAGVTE</sequence>
<evidence type="ECO:0000313" key="1">
    <source>
        <dbReference type="EMBL" id="MPN06523.1"/>
    </source>
</evidence>
<organism evidence="1">
    <name type="scientific">bioreactor metagenome</name>
    <dbReference type="NCBI Taxonomy" id="1076179"/>
    <lineage>
        <taxon>unclassified sequences</taxon>
        <taxon>metagenomes</taxon>
        <taxon>ecological metagenomes</taxon>
    </lineage>
</organism>
<dbReference type="AlphaFoldDB" id="A0A645F1J4"/>
<gene>
    <name evidence="1" type="ORF">SDC9_153779</name>
</gene>